<dbReference type="GO" id="GO:0034605">
    <property type="term" value="P:cellular response to heat"/>
    <property type="evidence" value="ECO:0007669"/>
    <property type="project" value="TreeGrafter"/>
</dbReference>
<organism evidence="6 7">
    <name type="scientific">Meganyctiphanes norvegica</name>
    <name type="common">Northern krill</name>
    <name type="synonym">Thysanopoda norvegica</name>
    <dbReference type="NCBI Taxonomy" id="48144"/>
    <lineage>
        <taxon>Eukaryota</taxon>
        <taxon>Metazoa</taxon>
        <taxon>Ecdysozoa</taxon>
        <taxon>Arthropoda</taxon>
        <taxon>Crustacea</taxon>
        <taxon>Multicrustacea</taxon>
        <taxon>Malacostraca</taxon>
        <taxon>Eumalacostraca</taxon>
        <taxon>Eucarida</taxon>
        <taxon>Euphausiacea</taxon>
        <taxon>Euphausiidae</taxon>
        <taxon>Meganyctiphanes</taxon>
    </lineage>
</organism>
<dbReference type="GO" id="GO:0016887">
    <property type="term" value="F:ATP hydrolysis activity"/>
    <property type="evidence" value="ECO:0007669"/>
    <property type="project" value="InterPro"/>
</dbReference>
<feature type="repeat" description="ANK" evidence="3">
    <location>
        <begin position="275"/>
        <end position="307"/>
    </location>
</feature>
<evidence type="ECO:0000256" key="3">
    <source>
        <dbReference type="PROSITE-ProRule" id="PRU00023"/>
    </source>
</evidence>
<dbReference type="PROSITE" id="PS50088">
    <property type="entry name" value="ANK_REPEAT"/>
    <property type="match status" value="2"/>
</dbReference>
<keyword evidence="2" id="KW-0067">ATP-binding</keyword>
<dbReference type="GO" id="GO:0005524">
    <property type="term" value="F:ATP binding"/>
    <property type="evidence" value="ECO:0007669"/>
    <property type="project" value="UniProtKB-KW"/>
</dbReference>
<dbReference type="Pfam" id="PF13857">
    <property type="entry name" value="Ank_5"/>
    <property type="match status" value="1"/>
</dbReference>
<evidence type="ECO:0000256" key="4">
    <source>
        <dbReference type="SAM" id="Phobius"/>
    </source>
</evidence>
<dbReference type="AlphaFoldDB" id="A0AAV2QA14"/>
<dbReference type="InterPro" id="IPR001270">
    <property type="entry name" value="ClpA/B"/>
</dbReference>
<dbReference type="InterPro" id="IPR002110">
    <property type="entry name" value="Ankyrin_rpt"/>
</dbReference>
<keyword evidence="7" id="KW-1185">Reference proteome</keyword>
<feature type="transmembrane region" description="Helical" evidence="4">
    <location>
        <begin position="573"/>
        <end position="591"/>
    </location>
</feature>
<comment type="caution">
    <text evidence="6">The sequence shown here is derived from an EMBL/GenBank/DDBJ whole genome shotgun (WGS) entry which is preliminary data.</text>
</comment>
<dbReference type="Pfam" id="PF00023">
    <property type="entry name" value="Ank"/>
    <property type="match status" value="1"/>
</dbReference>
<evidence type="ECO:0000256" key="2">
    <source>
        <dbReference type="ARBA" id="ARBA00022840"/>
    </source>
</evidence>
<dbReference type="Gene3D" id="1.25.40.20">
    <property type="entry name" value="Ankyrin repeat-containing domain"/>
    <property type="match status" value="1"/>
</dbReference>
<keyword evidence="4" id="KW-0472">Membrane</keyword>
<keyword evidence="1" id="KW-0547">Nucleotide-binding</keyword>
<proteinExistence type="predicted"/>
<dbReference type="EMBL" id="CAXKWB010005245">
    <property type="protein sequence ID" value="CAL4077482.1"/>
    <property type="molecule type" value="Genomic_DNA"/>
</dbReference>
<dbReference type="InterPro" id="IPR036770">
    <property type="entry name" value="Ankyrin_rpt-contain_sf"/>
</dbReference>
<name>A0AAV2QA14_MEGNR</name>
<accession>A0AAV2QA14</accession>
<protein>
    <recommendedName>
        <fullName evidence="5">AAA+ ATPase domain-containing protein</fullName>
    </recommendedName>
</protein>
<reference evidence="6 7" key="1">
    <citation type="submission" date="2024-05" db="EMBL/GenBank/DDBJ databases">
        <authorList>
            <person name="Wallberg A."/>
        </authorList>
    </citation>
    <scope>NUCLEOTIDE SEQUENCE [LARGE SCALE GENOMIC DNA]</scope>
</reference>
<dbReference type="PANTHER" id="PTHR11638:SF93">
    <property type="entry name" value="MITOCHONDRIAL DISAGGREGASE"/>
    <property type="match status" value="1"/>
</dbReference>
<dbReference type="SMART" id="SM00382">
    <property type="entry name" value="AAA"/>
    <property type="match status" value="1"/>
</dbReference>
<dbReference type="Pfam" id="PF07724">
    <property type="entry name" value="AAA_2"/>
    <property type="match status" value="1"/>
</dbReference>
<gene>
    <name evidence="6" type="ORF">MNOR_LOCUS10416</name>
</gene>
<evidence type="ECO:0000256" key="1">
    <source>
        <dbReference type="ARBA" id="ARBA00022741"/>
    </source>
</evidence>
<dbReference type="PROSITE" id="PS50297">
    <property type="entry name" value="ANK_REP_REGION"/>
    <property type="match status" value="2"/>
</dbReference>
<dbReference type="InterPro" id="IPR050130">
    <property type="entry name" value="ClpA_ClpB"/>
</dbReference>
<evidence type="ECO:0000313" key="6">
    <source>
        <dbReference type="EMBL" id="CAL4077482.1"/>
    </source>
</evidence>
<dbReference type="InterPro" id="IPR003959">
    <property type="entry name" value="ATPase_AAA_core"/>
</dbReference>
<dbReference type="GO" id="GO:0005739">
    <property type="term" value="C:mitochondrion"/>
    <property type="evidence" value="ECO:0007669"/>
    <property type="project" value="TreeGrafter"/>
</dbReference>
<keyword evidence="4" id="KW-1133">Transmembrane helix</keyword>
<dbReference type="SUPFAM" id="SSF48403">
    <property type="entry name" value="Ankyrin repeat"/>
    <property type="match status" value="1"/>
</dbReference>
<sequence length="694" mass="79825">MALTGGLQRQRKQNVGGWIYERRIAFGFEWYILEVALRKKNCIIHVDITKKNCLIQLMLYASVHGGSVLSFQNTCYLKKYQNFHIRSQRPHVNRFSVPKRIFYFNSRTGECLMEWRKLGFAIIFWIPFKLFMNENSHQNKNIRHTSWFNLILPKRFDIITISITQVYKSKKVAHHEDLEHGKVCGKIAVIHSGRKQGVDIACRHPYGWTALHVAAINGRANVVKWLLQNGIDPNETENFSNTYQVARDNRTAPINVEVIREAEFSTLLDNSQMFRGCTALHYAVLRHDQETVQLLLEFGADPTIGNEYHFKPEDYAKDTGMRAMMQKYSEKYKIRQKQAEIEERRKFPLEQRIKQRIIGQEGAIAIVSGAIRRKENGWYDEDHPLVFLFLGSSGIGKTELAKQVTEYLHKGKANGFIRMDMSEFQQKHEVAKFIGSPPGYVGHDDGGQLTKKLREFPKAVVLFDEVEKAHPDVLTIMLQLFDEGRLTDGKGKTIECKDAIFIMTSNLASDEIAEYGLQLREEAEKITKQRTEGEPEDLEITETITISRRWPAKYFLLLLRCILPRLLIHINRILYFLMWMHALLTLLAVGLKALVDHFEYPGKGEHTTGMVWANVVVVVLAGFPVIIGVNHQAVLRFEGKILRYGDLLISRFVFKIYVYPAERSSKESSLTASVEVGPLKMKFVAHSMNACSQI</sequence>
<feature type="transmembrane region" description="Helical" evidence="4">
    <location>
        <begin position="611"/>
        <end position="629"/>
    </location>
</feature>
<keyword evidence="3" id="KW-0040">ANK repeat</keyword>
<feature type="domain" description="AAA+ ATPase" evidence="5">
    <location>
        <begin position="383"/>
        <end position="527"/>
    </location>
</feature>
<dbReference type="Gene3D" id="3.40.50.300">
    <property type="entry name" value="P-loop containing nucleotide triphosphate hydrolases"/>
    <property type="match status" value="1"/>
</dbReference>
<dbReference type="PRINTS" id="PR01415">
    <property type="entry name" value="ANKYRIN"/>
</dbReference>
<dbReference type="SUPFAM" id="SSF52540">
    <property type="entry name" value="P-loop containing nucleoside triphosphate hydrolases"/>
    <property type="match status" value="1"/>
</dbReference>
<keyword evidence="4" id="KW-0812">Transmembrane</keyword>
<evidence type="ECO:0000313" key="7">
    <source>
        <dbReference type="Proteomes" id="UP001497623"/>
    </source>
</evidence>
<feature type="repeat" description="ANK" evidence="3">
    <location>
        <begin position="206"/>
        <end position="238"/>
    </location>
</feature>
<dbReference type="Proteomes" id="UP001497623">
    <property type="component" value="Unassembled WGS sequence"/>
</dbReference>
<evidence type="ECO:0000259" key="5">
    <source>
        <dbReference type="SMART" id="SM00382"/>
    </source>
</evidence>
<feature type="non-terminal residue" evidence="6">
    <location>
        <position position="694"/>
    </location>
</feature>
<dbReference type="InterPro" id="IPR027417">
    <property type="entry name" value="P-loop_NTPase"/>
</dbReference>
<dbReference type="PANTHER" id="PTHR11638">
    <property type="entry name" value="ATP-DEPENDENT CLP PROTEASE"/>
    <property type="match status" value="1"/>
</dbReference>
<dbReference type="CDD" id="cd19499">
    <property type="entry name" value="RecA-like_ClpB_Hsp104-like"/>
    <property type="match status" value="1"/>
</dbReference>
<dbReference type="InterPro" id="IPR003593">
    <property type="entry name" value="AAA+_ATPase"/>
</dbReference>
<dbReference type="PRINTS" id="PR00300">
    <property type="entry name" value="CLPPROTEASEA"/>
</dbReference>
<dbReference type="SMART" id="SM00248">
    <property type="entry name" value="ANK"/>
    <property type="match status" value="2"/>
</dbReference>